<dbReference type="InterPro" id="IPR000182">
    <property type="entry name" value="GNAT_dom"/>
</dbReference>
<evidence type="ECO:0000313" key="3">
    <source>
        <dbReference type="Proteomes" id="UP000606115"/>
    </source>
</evidence>
<evidence type="ECO:0000313" key="2">
    <source>
        <dbReference type="EMBL" id="GGJ73963.1"/>
    </source>
</evidence>
<dbReference type="RefSeq" id="WP_096254651.1">
    <property type="nucleotide sequence ID" value="NZ_BMKX01000014.1"/>
</dbReference>
<dbReference type="Gene3D" id="3.40.630.30">
    <property type="match status" value="1"/>
</dbReference>
<name>A0ABQ2DZF7_9MICC</name>
<sequence length="194" mass="21624">MGSDNWNTENAQDYGINLLISDTIRLRELQDDDLPILTQWWNSPEFMALQGNIVLPHPGIEAASLFKSWSLNRGTKDGVGLSVTLPDDTLIGHTALYNFNAPARSAELMLMIGGSNVGQGYGTVATKMIVDFGFREMGLNRIGLGIWAYNERALRTFSRAGFREEGRHRQAGFHDGAFHDRILMSLLAEEYFGN</sequence>
<dbReference type="InterPro" id="IPR016181">
    <property type="entry name" value="Acyl_CoA_acyltransferase"/>
</dbReference>
<dbReference type="PANTHER" id="PTHR43415:SF3">
    <property type="entry name" value="GNAT-FAMILY ACETYLTRANSFERASE"/>
    <property type="match status" value="1"/>
</dbReference>
<proteinExistence type="predicted"/>
<accession>A0ABQ2DZF7</accession>
<protein>
    <submittedName>
        <fullName evidence="2">N-acetyltransferase</fullName>
    </submittedName>
</protein>
<dbReference type="Pfam" id="PF13302">
    <property type="entry name" value="Acetyltransf_3"/>
    <property type="match status" value="1"/>
</dbReference>
<dbReference type="GeneID" id="303305941"/>
<feature type="domain" description="N-acetyltransferase" evidence="1">
    <location>
        <begin position="24"/>
        <end position="189"/>
    </location>
</feature>
<keyword evidence="3" id="KW-1185">Reference proteome</keyword>
<dbReference type="EMBL" id="BMKX01000014">
    <property type="protein sequence ID" value="GGJ73963.1"/>
    <property type="molecule type" value="Genomic_DNA"/>
</dbReference>
<organism evidence="2 3">
    <name type="scientific">Glutamicibacter ardleyensis</name>
    <dbReference type="NCBI Taxonomy" id="225894"/>
    <lineage>
        <taxon>Bacteria</taxon>
        <taxon>Bacillati</taxon>
        <taxon>Actinomycetota</taxon>
        <taxon>Actinomycetes</taxon>
        <taxon>Micrococcales</taxon>
        <taxon>Micrococcaceae</taxon>
        <taxon>Glutamicibacter</taxon>
    </lineage>
</organism>
<dbReference type="PROSITE" id="PS51186">
    <property type="entry name" value="GNAT"/>
    <property type="match status" value="1"/>
</dbReference>
<dbReference type="Proteomes" id="UP000606115">
    <property type="component" value="Unassembled WGS sequence"/>
</dbReference>
<evidence type="ECO:0000259" key="1">
    <source>
        <dbReference type="PROSITE" id="PS51186"/>
    </source>
</evidence>
<comment type="caution">
    <text evidence="2">The sequence shown here is derived from an EMBL/GenBank/DDBJ whole genome shotgun (WGS) entry which is preliminary data.</text>
</comment>
<dbReference type="PANTHER" id="PTHR43415">
    <property type="entry name" value="SPERMIDINE N(1)-ACETYLTRANSFERASE"/>
    <property type="match status" value="1"/>
</dbReference>
<reference evidence="3" key="1">
    <citation type="journal article" date="2019" name="Int. J. Syst. Evol. Microbiol.">
        <title>The Global Catalogue of Microorganisms (GCM) 10K type strain sequencing project: providing services to taxonomists for standard genome sequencing and annotation.</title>
        <authorList>
            <consortium name="The Broad Institute Genomics Platform"/>
            <consortium name="The Broad Institute Genome Sequencing Center for Infectious Disease"/>
            <person name="Wu L."/>
            <person name="Ma J."/>
        </authorList>
    </citation>
    <scope>NUCLEOTIDE SEQUENCE [LARGE SCALE GENOMIC DNA]</scope>
    <source>
        <strain evidence="3">CGMCC 1.3685</strain>
    </source>
</reference>
<dbReference type="SUPFAM" id="SSF55729">
    <property type="entry name" value="Acyl-CoA N-acyltransferases (Nat)"/>
    <property type="match status" value="1"/>
</dbReference>
<gene>
    <name evidence="2" type="ORF">GCM10007173_36150</name>
</gene>